<dbReference type="HOGENOM" id="CLU_009062_0_0_11"/>
<proteinExistence type="predicted"/>
<protein>
    <submittedName>
        <fullName evidence="2">Phage-tail_3 domain containing protein</fullName>
    </submittedName>
</protein>
<dbReference type="eggNOG" id="COG3291">
    <property type="taxonomic scope" value="Bacteria"/>
</dbReference>
<dbReference type="EMBL" id="CP005080">
    <property type="protein sequence ID" value="AGK80395.1"/>
    <property type="molecule type" value="Genomic_DNA"/>
</dbReference>
<dbReference type="Proteomes" id="UP000013304">
    <property type="component" value="Chromosome"/>
</dbReference>
<gene>
    <name evidence="2" type="ORF">SFUL_5507</name>
</gene>
<evidence type="ECO:0000256" key="1">
    <source>
        <dbReference type="SAM" id="MobiDB-lite"/>
    </source>
</evidence>
<sequence>MAFPETPLGLRGELMLGGSWVNITRDMFTREPIRIVHGTANEGAQPDPASCSLLLNNAGGRYSPRNPLGPHYGLLTRNTPVRITVPAAESWLRLDGGYASTPSSAALATPGDLDVRVEVSPDDWVVYGRVRPLIGRWDGGAGLLGWRLAVLTDGTLDLSWSSTGAVAGVRNASSTLAVGGPGDGRLCVRAVLDVDNGSAGCTATFYTAPTMAGPWTVLGAPVVSAGTTTVASPATSVVLGSSPGLGLPGIPLAGRVYRAEVRSGIGGTLVTAPDFTGLVDGATGVTDSAGRVWSLSGTATVSRRECLFTGEVSDWPPRWTGAGHDAWVPVQAAGILRRLGQGRRPLESTLRRRVPSAPGLLAYWPMEDAAGATQLYSPTPGVLPVRVSGMSLAADDSLPGSAPLPSLGAVASMSATVPHSPTAGWHVEMVYRLPAMPIVLTEILRVNIAGSVMRSAHLFASTSAIRIEARNADGDTIQFFDLTTPAAITDFAGIWNRLSVFVVPVGGTQTRLTAAWRDIATGDWWRANTTFAGTMGTATAVVGNWGGATQGMTLGHLGVFSVPGVQNGTGALPGVMIYNGADSGYDRETAVDRVRRLAAEEPILRLAARDGDNSTASEQMGPQGRAELLSLLAELGETDGGILAETMDRVGLLYRDRATLYNQPPRLTLDYAAGEVARPLEPAEDDADRPNDVTVTRAGGSSGRVVIEDGPNGARPPEEGGVGTYEEAVTLSLGTDAQARPIAGWRAHLGTWNEARYPTVRVQLHRRPELIPKVLRLRVGDLIRITNPPMYTGPGPLDLIVRQIQHEPRPRAWALTLSCTPAGPYRVGVVGDTVRGRVDTSGTTLAAPVTASATAWPITVTAGRDWITTAEFPSEFPFDVATGGEVATVTRITGQLEDQFNRTVAAGWGTADSGQSWTTTGGPPADYAVSAGLGRHIISTRGVTRETLAPVTTADIDVRVDFALSALPLVDSMYVYPTIRYVDPTHMYVLRVHISLSGAVQLTLRKRNGAESLLGAAFNLPGTTYAAGDWLTARIAMTGSALSGKCWRRGSAEPGWQVTATDTDLTAPGQAGVRTLLGGTATNTLPLTVSVDNVSATPQQMTVTRAVNRITKPHPAGQDLRLANPTVVAL</sequence>
<evidence type="ECO:0000313" key="2">
    <source>
        <dbReference type="EMBL" id="AGK80395.1"/>
    </source>
</evidence>
<organism evidence="2 3">
    <name type="scientific">Streptomyces microflavus DSM 40593</name>
    <dbReference type="NCBI Taxonomy" id="1303692"/>
    <lineage>
        <taxon>Bacteria</taxon>
        <taxon>Bacillati</taxon>
        <taxon>Actinomycetota</taxon>
        <taxon>Actinomycetes</taxon>
        <taxon>Kitasatosporales</taxon>
        <taxon>Streptomycetaceae</taxon>
        <taxon>Streptomyces</taxon>
    </lineage>
</organism>
<reference evidence="2 3" key="1">
    <citation type="submission" date="2013-04" db="EMBL/GenBank/DDBJ databases">
        <title>Complete genome sequence of Streptomyces fulvissimus.</title>
        <authorList>
            <person name="Myronovskyi M."/>
            <person name="Tokovenko B."/>
            <person name="Manderscheid N."/>
            <person name="Petzke L."/>
            <person name="Luzhetskyy A."/>
        </authorList>
    </citation>
    <scope>NUCLEOTIDE SEQUENCE [LARGE SCALE GENOMIC DNA]</scope>
    <source>
        <strain evidence="2 3">DSM 40593</strain>
    </source>
</reference>
<accession>N0CXG3</accession>
<dbReference type="OrthoDB" id="3304698at2"/>
<dbReference type="AlphaFoldDB" id="N0CXG3"/>
<dbReference type="RefSeq" id="WP_015611698.1">
    <property type="nucleotide sequence ID" value="NC_021177.1"/>
</dbReference>
<feature type="region of interest" description="Disordered" evidence="1">
    <location>
        <begin position="681"/>
        <end position="720"/>
    </location>
</feature>
<dbReference type="KEGG" id="sfi:SFUL_5507"/>
<name>N0CXG3_STRMI</name>
<dbReference type="PATRIC" id="fig|1303692.3.peg.5533"/>
<evidence type="ECO:0000313" key="3">
    <source>
        <dbReference type="Proteomes" id="UP000013304"/>
    </source>
</evidence>